<keyword evidence="2" id="KW-0472">Membrane</keyword>
<proteinExistence type="predicted"/>
<dbReference type="EMBL" id="JAWDJX010000039">
    <property type="protein sequence ID" value="KAK3049499.1"/>
    <property type="molecule type" value="Genomic_DNA"/>
</dbReference>
<accession>A0AAJ0GBY3</accession>
<gene>
    <name evidence="3" type="ORF">LTR09_009166</name>
</gene>
<dbReference type="AlphaFoldDB" id="A0AAJ0GBY3"/>
<comment type="caution">
    <text evidence="3">The sequence shown here is derived from an EMBL/GenBank/DDBJ whole genome shotgun (WGS) entry which is preliminary data.</text>
</comment>
<organism evidence="3 4">
    <name type="scientific">Extremus antarcticus</name>
    <dbReference type="NCBI Taxonomy" id="702011"/>
    <lineage>
        <taxon>Eukaryota</taxon>
        <taxon>Fungi</taxon>
        <taxon>Dikarya</taxon>
        <taxon>Ascomycota</taxon>
        <taxon>Pezizomycotina</taxon>
        <taxon>Dothideomycetes</taxon>
        <taxon>Dothideomycetidae</taxon>
        <taxon>Mycosphaerellales</taxon>
        <taxon>Extremaceae</taxon>
        <taxon>Extremus</taxon>
    </lineage>
</organism>
<reference evidence="3" key="1">
    <citation type="submission" date="2023-04" db="EMBL/GenBank/DDBJ databases">
        <title>Black Yeasts Isolated from many extreme environments.</title>
        <authorList>
            <person name="Coleine C."/>
            <person name="Stajich J.E."/>
            <person name="Selbmann L."/>
        </authorList>
    </citation>
    <scope>NUCLEOTIDE SEQUENCE</scope>
    <source>
        <strain evidence="3">CCFEE 5312</strain>
    </source>
</reference>
<keyword evidence="4" id="KW-1185">Reference proteome</keyword>
<evidence type="ECO:0000256" key="1">
    <source>
        <dbReference type="SAM" id="MobiDB-lite"/>
    </source>
</evidence>
<evidence type="ECO:0000313" key="4">
    <source>
        <dbReference type="Proteomes" id="UP001271007"/>
    </source>
</evidence>
<sequence>MAPTTLLRRDDHLLNGTTSTLTIVLVVLVAVTLILVGALLFLRQRRKAQRLELPAYSEKRVSTSSTHSHHRRITARPSQSIHIYRDKEIRVSESSSAPPSPTSSVPEIRITFPEEVDASGKRQSGRVVVVHVGDTGVGLQPMDEKLPEYEQRDSGFQSVDLEKVGGLMEKETRPSSSLN</sequence>
<feature type="region of interest" description="Disordered" evidence="1">
    <location>
        <begin position="148"/>
        <end position="179"/>
    </location>
</feature>
<keyword evidence="2" id="KW-0812">Transmembrane</keyword>
<dbReference type="Proteomes" id="UP001271007">
    <property type="component" value="Unassembled WGS sequence"/>
</dbReference>
<protein>
    <submittedName>
        <fullName evidence="3">Uncharacterized protein</fullName>
    </submittedName>
</protein>
<feature type="transmembrane region" description="Helical" evidence="2">
    <location>
        <begin position="20"/>
        <end position="42"/>
    </location>
</feature>
<name>A0AAJ0GBY3_9PEZI</name>
<evidence type="ECO:0000256" key="2">
    <source>
        <dbReference type="SAM" id="Phobius"/>
    </source>
</evidence>
<keyword evidence="2" id="KW-1133">Transmembrane helix</keyword>
<feature type="compositionally biased region" description="Basic and acidic residues" evidence="1">
    <location>
        <begin position="160"/>
        <end position="173"/>
    </location>
</feature>
<evidence type="ECO:0000313" key="3">
    <source>
        <dbReference type="EMBL" id="KAK3049499.1"/>
    </source>
</evidence>